<evidence type="ECO:0000313" key="5">
    <source>
        <dbReference type="Proteomes" id="UP000504610"/>
    </source>
</evidence>
<name>A0A9W3CWC7_RAPSA</name>
<reference evidence="6 7" key="1">
    <citation type="submission" date="2025-04" db="UniProtKB">
        <authorList>
            <consortium name="RefSeq"/>
        </authorList>
    </citation>
    <scope>IDENTIFICATION</scope>
    <source>
        <tissue evidence="6 7">Leaf</tissue>
    </source>
</reference>
<protein>
    <submittedName>
        <fullName evidence="6 7">3beta-hydroxysteroid- dehydrogenase/decarboxylase</fullName>
    </submittedName>
</protein>
<keyword evidence="3" id="KW-0472">Membrane</keyword>
<comment type="similarity">
    <text evidence="1 3">Belongs to the 3-beta-HSD family.</text>
</comment>
<dbReference type="Pfam" id="PF01073">
    <property type="entry name" value="3Beta_HSD"/>
    <property type="match status" value="1"/>
</dbReference>
<evidence type="ECO:0000256" key="2">
    <source>
        <dbReference type="ARBA" id="ARBA00023002"/>
    </source>
</evidence>
<dbReference type="Proteomes" id="UP000504610">
    <property type="component" value="Unplaced"/>
</dbReference>
<feature type="transmembrane region" description="Helical" evidence="3">
    <location>
        <begin position="310"/>
        <end position="326"/>
    </location>
</feature>
<proteinExistence type="inferred from homology"/>
<dbReference type="RefSeq" id="XP_056858404.1">
    <property type="nucleotide sequence ID" value="XM_057002424.1"/>
</dbReference>
<dbReference type="GO" id="GO:0016616">
    <property type="term" value="F:oxidoreductase activity, acting on the CH-OH group of donors, NAD or NADP as acceptor"/>
    <property type="evidence" value="ECO:0007669"/>
    <property type="project" value="InterPro"/>
</dbReference>
<dbReference type="RefSeq" id="XP_056855764.1">
    <property type="nucleotide sequence ID" value="XM_056999784.1"/>
</dbReference>
<evidence type="ECO:0000256" key="3">
    <source>
        <dbReference type="RuleBase" id="RU004475"/>
    </source>
</evidence>
<dbReference type="KEGG" id="rsz:108818777"/>
<accession>A0A9W3CWC7</accession>
<keyword evidence="3" id="KW-1133">Transmembrane helix</keyword>
<dbReference type="InterPro" id="IPR002225">
    <property type="entry name" value="3Beta_OHSteriod_DH/Estase"/>
</dbReference>
<sequence length="331" mass="36653">MLTRRQDFSAMQCDPVEFSTSPLISGTKLKSSKRLKEHKWCSTWRLLIRPSIATSFTIQLMFKHNDSYSATKAGGEALILKANGRNRLLTCSIRPSSIFGPGDRLLVPSLVAAARAGKSKFIIGDGSNLYDFTYVENVVHAHVCAERALASGGEVSAKAAGQAYFITNMEPIKFWEFMSLLLEGLGYERPSIKIPAVVMMPIAHLVELAYKLLGPHGMKVPQLTPSRVRFISCSRTFDSSKAKDLLGYAPLVPLQEGIKRTIDSFSHLTAQNQPEKEVPDTVQWKKRTLIAIVILITLYINFVASTGYSAIPIAILVALIFWRLFGSKKSD</sequence>
<dbReference type="GeneID" id="108818777"/>
<keyword evidence="5" id="KW-1185">Reference proteome</keyword>
<dbReference type="InterPro" id="IPR050177">
    <property type="entry name" value="Lipid_A_modif_metabolic_enz"/>
</dbReference>
<evidence type="ECO:0000259" key="4">
    <source>
        <dbReference type="Pfam" id="PF01073"/>
    </source>
</evidence>
<keyword evidence="2 3" id="KW-0560">Oxidoreductase</keyword>
<feature type="domain" description="3-beta hydroxysteroid dehydrogenase/isomerase" evidence="4">
    <location>
        <begin position="62"/>
        <end position="195"/>
    </location>
</feature>
<dbReference type="Gene3D" id="3.40.50.720">
    <property type="entry name" value="NAD(P)-binding Rossmann-like Domain"/>
    <property type="match status" value="1"/>
</dbReference>
<keyword evidence="3" id="KW-0812">Transmembrane</keyword>
<evidence type="ECO:0000313" key="7">
    <source>
        <dbReference type="RefSeq" id="XP_056858404.1"/>
    </source>
</evidence>
<dbReference type="PANTHER" id="PTHR43245">
    <property type="entry name" value="BIFUNCTIONAL POLYMYXIN RESISTANCE PROTEIN ARNA"/>
    <property type="match status" value="1"/>
</dbReference>
<evidence type="ECO:0000313" key="6">
    <source>
        <dbReference type="RefSeq" id="XP_056855764.1"/>
    </source>
</evidence>
<dbReference type="AlphaFoldDB" id="A0A9W3CWC7"/>
<dbReference type="KEGG" id="rsz:130507773"/>
<dbReference type="SUPFAM" id="SSF51735">
    <property type="entry name" value="NAD(P)-binding Rossmann-fold domains"/>
    <property type="match status" value="1"/>
</dbReference>
<dbReference type="GO" id="GO:0006694">
    <property type="term" value="P:steroid biosynthetic process"/>
    <property type="evidence" value="ECO:0007669"/>
    <property type="project" value="InterPro"/>
</dbReference>
<dbReference type="PANTHER" id="PTHR43245:SF51">
    <property type="entry name" value="SHORT CHAIN DEHYDROGENASE_REDUCTASE FAMILY 42E, MEMBER 2"/>
    <property type="match status" value="1"/>
</dbReference>
<gene>
    <name evidence="6" type="primary">LOC108818777</name>
    <name evidence="7" type="synonym">LOC130507773</name>
</gene>
<dbReference type="InterPro" id="IPR036291">
    <property type="entry name" value="NAD(P)-bd_dom_sf"/>
</dbReference>
<organism evidence="5 6">
    <name type="scientific">Raphanus sativus</name>
    <name type="common">Radish</name>
    <name type="synonym">Raphanus raphanistrum var. sativus</name>
    <dbReference type="NCBI Taxonomy" id="3726"/>
    <lineage>
        <taxon>Eukaryota</taxon>
        <taxon>Viridiplantae</taxon>
        <taxon>Streptophyta</taxon>
        <taxon>Embryophyta</taxon>
        <taxon>Tracheophyta</taxon>
        <taxon>Spermatophyta</taxon>
        <taxon>Magnoliopsida</taxon>
        <taxon>eudicotyledons</taxon>
        <taxon>Gunneridae</taxon>
        <taxon>Pentapetalae</taxon>
        <taxon>rosids</taxon>
        <taxon>malvids</taxon>
        <taxon>Brassicales</taxon>
        <taxon>Brassicaceae</taxon>
        <taxon>Brassiceae</taxon>
        <taxon>Raphanus</taxon>
    </lineage>
</organism>
<evidence type="ECO:0000256" key="1">
    <source>
        <dbReference type="ARBA" id="ARBA00009219"/>
    </source>
</evidence>
<dbReference type="OrthoDB" id="1688977at2759"/>